<dbReference type="InterPro" id="IPR052174">
    <property type="entry name" value="Flavoredoxin"/>
</dbReference>
<dbReference type="Proteomes" id="UP000250086">
    <property type="component" value="Unassembled WGS sequence"/>
</dbReference>
<dbReference type="SUPFAM" id="SSF50475">
    <property type="entry name" value="FMN-binding split barrel"/>
    <property type="match status" value="1"/>
</dbReference>
<dbReference type="AlphaFoldDB" id="A0A2X0V7R0"/>
<dbReference type="Gene3D" id="2.30.110.10">
    <property type="entry name" value="Electron Transport, Fmn-binding Protein, Chain A"/>
    <property type="match status" value="1"/>
</dbReference>
<evidence type="ECO:0000256" key="3">
    <source>
        <dbReference type="ARBA" id="ARBA00038054"/>
    </source>
</evidence>
<dbReference type="GO" id="GO:0010181">
    <property type="term" value="F:FMN binding"/>
    <property type="evidence" value="ECO:0007669"/>
    <property type="project" value="InterPro"/>
</dbReference>
<evidence type="ECO:0000256" key="2">
    <source>
        <dbReference type="ARBA" id="ARBA00022630"/>
    </source>
</evidence>
<dbReference type="EMBL" id="UAPV01000001">
    <property type="protein sequence ID" value="SPT69883.1"/>
    <property type="molecule type" value="Genomic_DNA"/>
</dbReference>
<dbReference type="PROSITE" id="PS51257">
    <property type="entry name" value="PROKAR_LIPOPROTEIN"/>
    <property type="match status" value="1"/>
</dbReference>
<dbReference type="PANTHER" id="PTHR43567">
    <property type="entry name" value="FLAVOREDOXIN-RELATED-RELATED"/>
    <property type="match status" value="1"/>
</dbReference>
<evidence type="ECO:0000313" key="5">
    <source>
        <dbReference type="EMBL" id="SPT69883.1"/>
    </source>
</evidence>
<evidence type="ECO:0000313" key="6">
    <source>
        <dbReference type="Proteomes" id="UP000250086"/>
    </source>
</evidence>
<accession>A0A2X0V7R0</accession>
<dbReference type="GO" id="GO:0016646">
    <property type="term" value="F:oxidoreductase activity, acting on the CH-NH group of donors, NAD or NADP as acceptor"/>
    <property type="evidence" value="ECO:0007669"/>
    <property type="project" value="UniProtKB-ARBA"/>
</dbReference>
<evidence type="ECO:0000256" key="1">
    <source>
        <dbReference type="ARBA" id="ARBA00001917"/>
    </source>
</evidence>
<sequence>MNAQFLKKIDDERAYRLLNVGATVFVGSCVADDFDIMAAAWNTALNINPCRSLVVVDAPHYTRKLIDTSGHFILSVPSVKAASELLYCGSVSKNDNKDKLKKIVDRLVQLDDLPMPVVDDCLGHLYFKVIKNEVNEKSYDLFMGELVCAYADSRYFDGHFKSDVSDDASLSVHYVAGSHCFKLGQEFIPKSIE</sequence>
<comment type="cofactor">
    <cofactor evidence="1">
        <name>FMN</name>
        <dbReference type="ChEBI" id="CHEBI:58210"/>
    </cofactor>
</comment>
<dbReference type="InterPro" id="IPR002563">
    <property type="entry name" value="Flavin_Rdtase-like_dom"/>
</dbReference>
<evidence type="ECO:0000259" key="4">
    <source>
        <dbReference type="SMART" id="SM00903"/>
    </source>
</evidence>
<keyword evidence="6" id="KW-1185">Reference proteome</keyword>
<protein>
    <submittedName>
        <fullName evidence="5">Flavin reductase like domain</fullName>
    </submittedName>
</protein>
<dbReference type="SMART" id="SM00903">
    <property type="entry name" value="Flavin_Reduct"/>
    <property type="match status" value="1"/>
</dbReference>
<gene>
    <name evidence="5" type="ORF">NCTC13093_01274</name>
</gene>
<dbReference type="InterPro" id="IPR012349">
    <property type="entry name" value="Split_barrel_FMN-bd"/>
</dbReference>
<proteinExistence type="inferred from homology"/>
<name>A0A2X0V7R0_9GAMM</name>
<feature type="domain" description="Flavin reductase like" evidence="4">
    <location>
        <begin position="16"/>
        <end position="162"/>
    </location>
</feature>
<organism evidence="5 6">
    <name type="scientific">Anaerobiospirillum thomasii</name>
    <dbReference type="NCBI Taxonomy" id="179995"/>
    <lineage>
        <taxon>Bacteria</taxon>
        <taxon>Pseudomonadati</taxon>
        <taxon>Pseudomonadota</taxon>
        <taxon>Gammaproteobacteria</taxon>
        <taxon>Aeromonadales</taxon>
        <taxon>Succinivibrionaceae</taxon>
        <taxon>Anaerobiospirillum</taxon>
    </lineage>
</organism>
<dbReference type="Pfam" id="PF01613">
    <property type="entry name" value="Flavin_Reduct"/>
    <property type="match status" value="1"/>
</dbReference>
<dbReference type="RefSeq" id="WP_113744014.1">
    <property type="nucleotide sequence ID" value="NZ_UAPU01000007.1"/>
</dbReference>
<dbReference type="OrthoDB" id="9792436at2"/>
<comment type="similarity">
    <text evidence="3">Belongs to the flavoredoxin family.</text>
</comment>
<reference evidence="5 6" key="1">
    <citation type="submission" date="2018-06" db="EMBL/GenBank/DDBJ databases">
        <authorList>
            <consortium name="Pathogen Informatics"/>
            <person name="Doyle S."/>
        </authorList>
    </citation>
    <scope>NUCLEOTIDE SEQUENCE [LARGE SCALE GENOMIC DNA]</scope>
    <source>
        <strain evidence="5 6">NCTC13093</strain>
    </source>
</reference>
<keyword evidence="2" id="KW-0285">Flavoprotein</keyword>
<dbReference type="PANTHER" id="PTHR43567:SF1">
    <property type="entry name" value="FLAVOREDOXIN"/>
    <property type="match status" value="1"/>
</dbReference>